<evidence type="ECO:0000313" key="2">
    <source>
        <dbReference type="Proteomes" id="UP000004995"/>
    </source>
</evidence>
<organism evidence="1 2">
    <name type="scientific">Setaria italica</name>
    <name type="common">Foxtail millet</name>
    <name type="synonym">Panicum italicum</name>
    <dbReference type="NCBI Taxonomy" id="4555"/>
    <lineage>
        <taxon>Eukaryota</taxon>
        <taxon>Viridiplantae</taxon>
        <taxon>Streptophyta</taxon>
        <taxon>Embryophyta</taxon>
        <taxon>Tracheophyta</taxon>
        <taxon>Spermatophyta</taxon>
        <taxon>Magnoliopsida</taxon>
        <taxon>Liliopsida</taxon>
        <taxon>Poales</taxon>
        <taxon>Poaceae</taxon>
        <taxon>PACMAD clade</taxon>
        <taxon>Panicoideae</taxon>
        <taxon>Panicodae</taxon>
        <taxon>Paniceae</taxon>
        <taxon>Cenchrinae</taxon>
        <taxon>Setaria</taxon>
    </lineage>
</organism>
<protein>
    <submittedName>
        <fullName evidence="1">Uncharacterized protein</fullName>
    </submittedName>
</protein>
<reference evidence="1" key="2">
    <citation type="submission" date="2018-08" db="UniProtKB">
        <authorList>
            <consortium name="EnsemblPlants"/>
        </authorList>
    </citation>
    <scope>IDENTIFICATION</scope>
    <source>
        <strain evidence="1">Yugu1</strain>
    </source>
</reference>
<dbReference type="InParanoid" id="K4A3J8"/>
<dbReference type="Gramene" id="KQL24010">
    <property type="protein sequence ID" value="KQL24010"/>
    <property type="gene ID" value="SETIT_033451mg"/>
</dbReference>
<reference evidence="2" key="1">
    <citation type="journal article" date="2012" name="Nat. Biotechnol.">
        <title>Reference genome sequence of the model plant Setaria.</title>
        <authorList>
            <person name="Bennetzen J.L."/>
            <person name="Schmutz J."/>
            <person name="Wang H."/>
            <person name="Percifield R."/>
            <person name="Hawkins J."/>
            <person name="Pontaroli A.C."/>
            <person name="Estep M."/>
            <person name="Feng L."/>
            <person name="Vaughn J.N."/>
            <person name="Grimwood J."/>
            <person name="Jenkins J."/>
            <person name="Barry K."/>
            <person name="Lindquist E."/>
            <person name="Hellsten U."/>
            <person name="Deshpande S."/>
            <person name="Wang X."/>
            <person name="Wu X."/>
            <person name="Mitros T."/>
            <person name="Triplett J."/>
            <person name="Yang X."/>
            <person name="Ye C.Y."/>
            <person name="Mauro-Herrera M."/>
            <person name="Wang L."/>
            <person name="Li P."/>
            <person name="Sharma M."/>
            <person name="Sharma R."/>
            <person name="Ronald P.C."/>
            <person name="Panaud O."/>
            <person name="Kellogg E.A."/>
            <person name="Brutnell T.P."/>
            <person name="Doust A.N."/>
            <person name="Tuskan G.A."/>
            <person name="Rokhsar D."/>
            <person name="Devos K.M."/>
        </authorList>
    </citation>
    <scope>NUCLEOTIDE SEQUENCE [LARGE SCALE GENOMIC DNA]</scope>
    <source>
        <strain evidence="2">cv. Yugu1</strain>
    </source>
</reference>
<keyword evidence="2" id="KW-1185">Reference proteome</keyword>
<dbReference type="Proteomes" id="UP000004995">
    <property type="component" value="Unassembled WGS sequence"/>
</dbReference>
<accession>K4A3J8</accession>
<name>K4A3J8_SETIT</name>
<dbReference type="HOGENOM" id="CLU_3160897_0_0_1"/>
<evidence type="ECO:0000313" key="1">
    <source>
        <dbReference type="EnsemblPlants" id="KQL24010"/>
    </source>
</evidence>
<dbReference type="AlphaFoldDB" id="K4A3J8"/>
<sequence>MRAAMEEGHDMIACAGSAPIPISGTLNPAWPICTQLLPQVPVQSYTSM</sequence>
<dbReference type="EnsemblPlants" id="KQL24010">
    <property type="protein sequence ID" value="KQL24010"/>
    <property type="gene ID" value="SETIT_033451mg"/>
</dbReference>
<proteinExistence type="predicted"/>
<dbReference type="EMBL" id="AGNK02001001">
    <property type="status" value="NOT_ANNOTATED_CDS"/>
    <property type="molecule type" value="Genomic_DNA"/>
</dbReference>